<dbReference type="InterPro" id="IPR041854">
    <property type="entry name" value="BFD-like_2Fe2S-bd_dom_sf"/>
</dbReference>
<dbReference type="PRINTS" id="PR00411">
    <property type="entry name" value="PNDRDTASEI"/>
</dbReference>
<gene>
    <name evidence="4" type="ORF">DFR28_101963</name>
</gene>
<dbReference type="Pfam" id="PF07992">
    <property type="entry name" value="Pyr_redox_2"/>
    <property type="match status" value="1"/>
</dbReference>
<dbReference type="CDD" id="cd19946">
    <property type="entry name" value="GlpA-like_Fer2_BFD-like"/>
    <property type="match status" value="1"/>
</dbReference>
<dbReference type="Pfam" id="PF04324">
    <property type="entry name" value="Fer2_BFD"/>
    <property type="match status" value="1"/>
</dbReference>
<dbReference type="InterPro" id="IPR036188">
    <property type="entry name" value="FAD/NAD-bd_sf"/>
</dbReference>
<proteinExistence type="predicted"/>
<evidence type="ECO:0000259" key="2">
    <source>
        <dbReference type="Pfam" id="PF04324"/>
    </source>
</evidence>
<evidence type="ECO:0000313" key="5">
    <source>
        <dbReference type="Proteomes" id="UP000253083"/>
    </source>
</evidence>
<comment type="caution">
    <text evidence="4">The sequence shown here is derived from an EMBL/GenBank/DDBJ whole genome shotgun (WGS) entry which is preliminary data.</text>
</comment>
<dbReference type="InterPro" id="IPR023753">
    <property type="entry name" value="FAD/NAD-binding_dom"/>
</dbReference>
<dbReference type="OrthoDB" id="9801699at2"/>
<dbReference type="PANTHER" id="PTHR42949">
    <property type="entry name" value="ANAEROBIC GLYCEROL-3-PHOSPHATE DEHYDROGENASE SUBUNIT B"/>
    <property type="match status" value="1"/>
</dbReference>
<dbReference type="PRINTS" id="PR00368">
    <property type="entry name" value="FADPNR"/>
</dbReference>
<feature type="domain" description="FAD/NAD(P)-binding" evidence="3">
    <location>
        <begin position="2"/>
        <end position="326"/>
    </location>
</feature>
<reference evidence="4 5" key="1">
    <citation type="submission" date="2018-06" db="EMBL/GenBank/DDBJ databases">
        <title>Genomic Encyclopedia of Type Strains, Phase IV (KMG-IV): sequencing the most valuable type-strain genomes for metagenomic binning, comparative biology and taxonomic classification.</title>
        <authorList>
            <person name="Goeker M."/>
        </authorList>
    </citation>
    <scope>NUCLEOTIDE SEQUENCE [LARGE SCALE GENOMIC DNA]</scope>
    <source>
        <strain evidence="4 5">DSM 24032</strain>
    </source>
</reference>
<name>A0A395JSY0_9GAMM</name>
<dbReference type="InterPro" id="IPR051691">
    <property type="entry name" value="Metab_Enz_Cyan_OpOx_G3PDH"/>
</dbReference>
<dbReference type="PIRSF" id="PIRSF037495">
    <property type="entry name" value="Opine_OX_OoxA/HcnB"/>
    <property type="match status" value="1"/>
</dbReference>
<dbReference type="Gene3D" id="3.50.50.60">
    <property type="entry name" value="FAD/NAD(P)-binding domain"/>
    <property type="match status" value="3"/>
</dbReference>
<dbReference type="InterPro" id="IPR017224">
    <property type="entry name" value="Opine_Oxase_asu/HCN_bsu"/>
</dbReference>
<dbReference type="SUPFAM" id="SSF51905">
    <property type="entry name" value="FAD/NAD(P)-binding domain"/>
    <property type="match status" value="1"/>
</dbReference>
<dbReference type="AlphaFoldDB" id="A0A395JSY0"/>
<dbReference type="Gene3D" id="1.10.10.1100">
    <property type="entry name" value="BFD-like [2Fe-2S]-binding domain"/>
    <property type="match status" value="1"/>
</dbReference>
<dbReference type="RefSeq" id="WP_113953130.1">
    <property type="nucleotide sequence ID" value="NZ_QNRT01000001.1"/>
</dbReference>
<evidence type="ECO:0000259" key="3">
    <source>
        <dbReference type="Pfam" id="PF07992"/>
    </source>
</evidence>
<accession>A0A395JSY0</accession>
<dbReference type="InterPro" id="IPR007419">
    <property type="entry name" value="BFD-like_2Fe2S-bd_dom"/>
</dbReference>
<evidence type="ECO:0000256" key="1">
    <source>
        <dbReference type="ARBA" id="ARBA00023002"/>
    </source>
</evidence>
<evidence type="ECO:0000313" key="4">
    <source>
        <dbReference type="EMBL" id="RBP53576.1"/>
    </source>
</evidence>
<dbReference type="EMBL" id="QNRT01000001">
    <property type="protein sequence ID" value="RBP53576.1"/>
    <property type="molecule type" value="Genomic_DNA"/>
</dbReference>
<keyword evidence="1" id="KW-0560">Oxidoreductase</keyword>
<dbReference type="GO" id="GO:0016491">
    <property type="term" value="F:oxidoreductase activity"/>
    <property type="evidence" value="ECO:0007669"/>
    <property type="project" value="UniProtKB-KW"/>
</dbReference>
<organism evidence="4 5">
    <name type="scientific">Arenicella xantha</name>
    <dbReference type="NCBI Taxonomy" id="644221"/>
    <lineage>
        <taxon>Bacteria</taxon>
        <taxon>Pseudomonadati</taxon>
        <taxon>Pseudomonadota</taxon>
        <taxon>Gammaproteobacteria</taxon>
        <taxon>Arenicellales</taxon>
        <taxon>Arenicellaceae</taxon>
        <taxon>Arenicella</taxon>
    </lineage>
</organism>
<keyword evidence="5" id="KW-1185">Reference proteome</keyword>
<sequence>MFDLAIVGAGPAGMAAAEVACEHGMRVVIIDEQDRAGGQILRRPPSQFTVRNWLPQRVYRHLHALYARFTDSPSLTHLNNTSVLGISQAEHGFTLQILSSTQSKQGLQPLDAKRILIATGCFDMPLAFKGAQLPGVMATGGLQAFLKSQQIIPGDKFLFVGSHPLQLIVANQVLAAGGDVAGIMFTQPLSAMLRVARSPLVLLRQLPNILFIMGVVIQLLAKRVPIKFGTQLISAEGEHALERVKVKSAKSSGELQNIDCDRLGICFGFLTNNDLLRQAGGHCEWSQSAGGWIATHDDGMRSSVPGIYVAGETTGVAGANVAYFEGRLAALSANLDAEKISTAAYAKACNTFRGSLTATRDFAVLLAQLSYPGDALIAGTMDNDAYLCKCEEVTVGSVVNTLADNPDVTDLNALKLLTRCGMGHCQGRYCHYQSRFLLARERKLAPEILGGFTARFPARPTSIKDLLGTQSTDDLES</sequence>
<dbReference type="PANTHER" id="PTHR42949:SF3">
    <property type="entry name" value="ANAEROBIC GLYCEROL-3-PHOSPHATE DEHYDROGENASE SUBUNIT B"/>
    <property type="match status" value="1"/>
</dbReference>
<dbReference type="InParanoid" id="A0A395JSY0"/>
<protein>
    <submittedName>
        <fullName evidence="4">Thioredoxin reductase</fullName>
    </submittedName>
</protein>
<dbReference type="Proteomes" id="UP000253083">
    <property type="component" value="Unassembled WGS sequence"/>
</dbReference>
<feature type="domain" description="BFD-like [2Fe-2S]-binding" evidence="2">
    <location>
        <begin position="386"/>
        <end position="439"/>
    </location>
</feature>